<evidence type="ECO:0000313" key="6">
    <source>
        <dbReference type="Proteomes" id="UP001226691"/>
    </source>
</evidence>
<sequence>MVPATDARGSFPGRRRVIDTPYREAMKASRFADPPPGDARGWAMALRGIRRDRAGSPVLRGIDLDIDAGAVVAFVGPSGCGASTLLRIVAGTERPDAGVVTIDGRSGAAAPRVIEVRDHTPVARFARAHAAIVAAARRAGTADAAATAERLSAVVGLTIGDELAHRLSHGDRQRWALARALAAGPKALVLDDALAALPTAARSRTRDDLVRELRSAGVTTLWVTRDTAEAAAVADRLVVMDRGSVVADGAPDEVFARVGDVAVADVLGPVSAVPGIVEGAVVEVWGQELPLARAVSDGHCEVVVRPEHVVLVGDDAPGIDAVVEDSTFLGGVRRSTVRTSDGSRVVVEHTPEQRLDDRVRVRIALAPVPVSTRPIG</sequence>
<feature type="domain" description="ABC transporter" evidence="4">
    <location>
        <begin position="44"/>
        <end position="267"/>
    </location>
</feature>
<dbReference type="InterPro" id="IPR013611">
    <property type="entry name" value="Transp-assoc_OB_typ2"/>
</dbReference>
<reference evidence="5 6" key="1">
    <citation type="submission" date="2023-07" db="EMBL/GenBank/DDBJ databases">
        <title>Functional and genomic diversity of the sorghum phyllosphere microbiome.</title>
        <authorList>
            <person name="Shade A."/>
        </authorList>
    </citation>
    <scope>NUCLEOTIDE SEQUENCE [LARGE SCALE GENOMIC DNA]</scope>
    <source>
        <strain evidence="5 6">SORGH_AS_1207</strain>
    </source>
</reference>
<proteinExistence type="predicted"/>
<comment type="caution">
    <text evidence="5">The sequence shown here is derived from an EMBL/GenBank/DDBJ whole genome shotgun (WGS) entry which is preliminary data.</text>
</comment>
<dbReference type="PANTHER" id="PTHR42781:SF4">
    <property type="entry name" value="SPERMIDINE_PUTRESCINE IMPORT ATP-BINDING PROTEIN POTA"/>
    <property type="match status" value="1"/>
</dbReference>
<gene>
    <name evidence="5" type="ORF">QE412_003124</name>
</gene>
<dbReference type="SUPFAM" id="SSF50331">
    <property type="entry name" value="MOP-like"/>
    <property type="match status" value="1"/>
</dbReference>
<dbReference type="InterPro" id="IPR027417">
    <property type="entry name" value="P-loop_NTPase"/>
</dbReference>
<organism evidence="5 6">
    <name type="scientific">Microbacterium trichothecenolyticum</name>
    <name type="common">Aureobacterium trichothecenolyticum</name>
    <dbReference type="NCBI Taxonomy" id="69370"/>
    <lineage>
        <taxon>Bacteria</taxon>
        <taxon>Bacillati</taxon>
        <taxon>Actinomycetota</taxon>
        <taxon>Actinomycetes</taxon>
        <taxon>Micrococcales</taxon>
        <taxon>Microbacteriaceae</taxon>
        <taxon>Microbacterium</taxon>
    </lineage>
</organism>
<dbReference type="InterPro" id="IPR008995">
    <property type="entry name" value="Mo/tungstate-bd_C_term_dom"/>
</dbReference>
<dbReference type="InterPro" id="IPR003593">
    <property type="entry name" value="AAA+_ATPase"/>
</dbReference>
<dbReference type="Pfam" id="PF08402">
    <property type="entry name" value="TOBE_2"/>
    <property type="match status" value="1"/>
</dbReference>
<evidence type="ECO:0000256" key="2">
    <source>
        <dbReference type="ARBA" id="ARBA00022741"/>
    </source>
</evidence>
<evidence type="ECO:0000313" key="5">
    <source>
        <dbReference type="EMBL" id="MDQ1124551.1"/>
    </source>
</evidence>
<dbReference type="InterPro" id="IPR050093">
    <property type="entry name" value="ABC_SmlMolc_Importer"/>
</dbReference>
<dbReference type="GO" id="GO:0005524">
    <property type="term" value="F:ATP binding"/>
    <property type="evidence" value="ECO:0007669"/>
    <property type="project" value="UniProtKB-KW"/>
</dbReference>
<dbReference type="Proteomes" id="UP001226691">
    <property type="component" value="Unassembled WGS sequence"/>
</dbReference>
<evidence type="ECO:0000259" key="4">
    <source>
        <dbReference type="PROSITE" id="PS50893"/>
    </source>
</evidence>
<dbReference type="Pfam" id="PF00005">
    <property type="entry name" value="ABC_tran"/>
    <property type="match status" value="1"/>
</dbReference>
<dbReference type="PROSITE" id="PS50893">
    <property type="entry name" value="ABC_TRANSPORTER_2"/>
    <property type="match status" value="1"/>
</dbReference>
<keyword evidence="3 5" id="KW-0067">ATP-binding</keyword>
<protein>
    <submittedName>
        <fullName evidence="5">Spermidine/putrescine transport system ATP-binding protein</fullName>
    </submittedName>
</protein>
<dbReference type="SMART" id="SM00382">
    <property type="entry name" value="AAA"/>
    <property type="match status" value="1"/>
</dbReference>
<dbReference type="SUPFAM" id="SSF52540">
    <property type="entry name" value="P-loop containing nucleoside triphosphate hydrolases"/>
    <property type="match status" value="1"/>
</dbReference>
<evidence type="ECO:0000256" key="3">
    <source>
        <dbReference type="ARBA" id="ARBA00022840"/>
    </source>
</evidence>
<keyword evidence="6" id="KW-1185">Reference proteome</keyword>
<keyword evidence="2" id="KW-0547">Nucleotide-binding</keyword>
<dbReference type="PANTHER" id="PTHR42781">
    <property type="entry name" value="SPERMIDINE/PUTRESCINE IMPORT ATP-BINDING PROTEIN POTA"/>
    <property type="match status" value="1"/>
</dbReference>
<name>A0ABU0TY18_MICTR</name>
<keyword evidence="1" id="KW-0813">Transport</keyword>
<dbReference type="InterPro" id="IPR003439">
    <property type="entry name" value="ABC_transporter-like_ATP-bd"/>
</dbReference>
<dbReference type="Gene3D" id="3.40.50.300">
    <property type="entry name" value="P-loop containing nucleotide triphosphate hydrolases"/>
    <property type="match status" value="1"/>
</dbReference>
<evidence type="ECO:0000256" key="1">
    <source>
        <dbReference type="ARBA" id="ARBA00022448"/>
    </source>
</evidence>
<dbReference type="EMBL" id="JAUTBF010000001">
    <property type="protein sequence ID" value="MDQ1124551.1"/>
    <property type="molecule type" value="Genomic_DNA"/>
</dbReference>
<accession>A0ABU0TY18</accession>